<keyword evidence="6" id="KW-1185">Reference proteome</keyword>
<proteinExistence type="predicted"/>
<dbReference type="GO" id="GO:0003700">
    <property type="term" value="F:DNA-binding transcription factor activity"/>
    <property type="evidence" value="ECO:0007669"/>
    <property type="project" value="InterPro"/>
</dbReference>
<dbReference type="PRINTS" id="PR00035">
    <property type="entry name" value="HTHGNTR"/>
</dbReference>
<dbReference type="Pfam" id="PF00392">
    <property type="entry name" value="GntR"/>
    <property type="match status" value="1"/>
</dbReference>
<dbReference type="Gene3D" id="1.10.10.10">
    <property type="entry name" value="Winged helix-like DNA-binding domain superfamily/Winged helix DNA-binding domain"/>
    <property type="match status" value="1"/>
</dbReference>
<evidence type="ECO:0000256" key="2">
    <source>
        <dbReference type="ARBA" id="ARBA00023125"/>
    </source>
</evidence>
<keyword evidence="2" id="KW-0238">DNA-binding</keyword>
<dbReference type="InterPro" id="IPR036388">
    <property type="entry name" value="WH-like_DNA-bd_sf"/>
</dbReference>
<feature type="domain" description="HTH gntR-type" evidence="4">
    <location>
        <begin position="16"/>
        <end position="83"/>
    </location>
</feature>
<dbReference type="InterPro" id="IPR011711">
    <property type="entry name" value="GntR_C"/>
</dbReference>
<evidence type="ECO:0000259" key="4">
    <source>
        <dbReference type="PROSITE" id="PS50949"/>
    </source>
</evidence>
<dbReference type="SUPFAM" id="SSF48008">
    <property type="entry name" value="GntR ligand-binding domain-like"/>
    <property type="match status" value="1"/>
</dbReference>
<dbReference type="AlphaFoldDB" id="A0A928V4B7"/>
<comment type="caution">
    <text evidence="5">The sequence shown here is derived from an EMBL/GenBank/DDBJ whole genome shotgun (WGS) entry which is preliminary data.</text>
</comment>
<dbReference type="Pfam" id="PF07729">
    <property type="entry name" value="FCD"/>
    <property type="match status" value="1"/>
</dbReference>
<reference evidence="5" key="1">
    <citation type="submission" date="2018-07" db="EMBL/GenBank/DDBJ databases">
        <title>Genome assembly of strain Ka43.</title>
        <authorList>
            <person name="Kukolya J."/>
            <person name="Nagy I."/>
            <person name="Horvath B."/>
            <person name="Toth A."/>
        </authorList>
    </citation>
    <scope>NUCLEOTIDE SEQUENCE</scope>
    <source>
        <strain evidence="5">KB43</strain>
    </source>
</reference>
<keyword evidence="1" id="KW-0805">Transcription regulation</keyword>
<dbReference type="CDD" id="cd07377">
    <property type="entry name" value="WHTH_GntR"/>
    <property type="match status" value="1"/>
</dbReference>
<dbReference type="PROSITE" id="PS50949">
    <property type="entry name" value="HTH_GNTR"/>
    <property type="match status" value="1"/>
</dbReference>
<dbReference type="Gene3D" id="1.20.120.530">
    <property type="entry name" value="GntR ligand-binding domain-like"/>
    <property type="match status" value="1"/>
</dbReference>
<name>A0A928V4B7_9GAMM</name>
<evidence type="ECO:0000313" key="5">
    <source>
        <dbReference type="EMBL" id="MBE8718495.1"/>
    </source>
</evidence>
<accession>A0A928V4B7</accession>
<evidence type="ECO:0000256" key="3">
    <source>
        <dbReference type="ARBA" id="ARBA00023163"/>
    </source>
</evidence>
<protein>
    <submittedName>
        <fullName evidence="5">GntR family transcriptional regulator</fullName>
    </submittedName>
</protein>
<dbReference type="PANTHER" id="PTHR43537">
    <property type="entry name" value="TRANSCRIPTIONAL REGULATOR, GNTR FAMILY"/>
    <property type="match status" value="1"/>
</dbReference>
<dbReference type="EMBL" id="PRDL01000001">
    <property type="protein sequence ID" value="MBE8718495.1"/>
    <property type="molecule type" value="Genomic_DNA"/>
</dbReference>
<keyword evidence="3" id="KW-0804">Transcription</keyword>
<dbReference type="RefSeq" id="WP_193911113.1">
    <property type="nucleotide sequence ID" value="NZ_PRDL01000001.1"/>
</dbReference>
<dbReference type="Proteomes" id="UP000652567">
    <property type="component" value="Unassembled WGS sequence"/>
</dbReference>
<evidence type="ECO:0000256" key="1">
    <source>
        <dbReference type="ARBA" id="ARBA00023015"/>
    </source>
</evidence>
<gene>
    <name evidence="5" type="ORF">C4F51_15015</name>
</gene>
<organism evidence="5 6">
    <name type="scientific">Cellvibrio polysaccharolyticus</name>
    <dbReference type="NCBI Taxonomy" id="2082724"/>
    <lineage>
        <taxon>Bacteria</taxon>
        <taxon>Pseudomonadati</taxon>
        <taxon>Pseudomonadota</taxon>
        <taxon>Gammaproteobacteria</taxon>
        <taxon>Cellvibrionales</taxon>
        <taxon>Cellvibrionaceae</taxon>
        <taxon>Cellvibrio</taxon>
    </lineage>
</organism>
<dbReference type="PANTHER" id="PTHR43537:SF45">
    <property type="entry name" value="GNTR FAMILY REGULATORY PROTEIN"/>
    <property type="match status" value="1"/>
</dbReference>
<dbReference type="SMART" id="SM00345">
    <property type="entry name" value="HTH_GNTR"/>
    <property type="match status" value="1"/>
</dbReference>
<sequence length="232" mass="27264">MKLLQNEKPTPDAPRVNLTERIYQAIKNEIFEFRLLPGERFSENEVALRMDASRTPVREALSRLQNEGFVEVSFRSGWQVMPFDFEKFEQLYDVRIVLEMAAVKRLCEMDSPAELDDLKAVWLVEREQRLSDGPTVCELDEKFHKQLVAATGNGEMARIHHDITERLRIIRRIDFTQQPRIEATYDEHAKILRNIIKRRSDDAQLLLKSHIEASKAEVRRITLHMLYQARHP</sequence>
<dbReference type="InterPro" id="IPR000524">
    <property type="entry name" value="Tscrpt_reg_HTH_GntR"/>
</dbReference>
<dbReference type="InterPro" id="IPR036390">
    <property type="entry name" value="WH_DNA-bd_sf"/>
</dbReference>
<evidence type="ECO:0000313" key="6">
    <source>
        <dbReference type="Proteomes" id="UP000652567"/>
    </source>
</evidence>
<dbReference type="GO" id="GO:0003677">
    <property type="term" value="F:DNA binding"/>
    <property type="evidence" value="ECO:0007669"/>
    <property type="project" value="UniProtKB-KW"/>
</dbReference>
<dbReference type="SMART" id="SM00895">
    <property type="entry name" value="FCD"/>
    <property type="match status" value="1"/>
</dbReference>
<dbReference type="SUPFAM" id="SSF46785">
    <property type="entry name" value="Winged helix' DNA-binding domain"/>
    <property type="match status" value="1"/>
</dbReference>
<dbReference type="InterPro" id="IPR008920">
    <property type="entry name" value="TF_FadR/GntR_C"/>
</dbReference>